<reference evidence="2 3" key="1">
    <citation type="journal article" date="2014" name="BMC Genomics">
        <title>Genome sequencing of four Aureobasidium pullulans varieties: biotechnological potential, stress tolerance, and description of new species.</title>
        <authorList>
            <person name="Gostin Ar C."/>
            <person name="Ohm R.A."/>
            <person name="Kogej T."/>
            <person name="Sonjak S."/>
            <person name="Turk M."/>
            <person name="Zajc J."/>
            <person name="Zalar P."/>
            <person name="Grube M."/>
            <person name="Sun H."/>
            <person name="Han J."/>
            <person name="Sharma A."/>
            <person name="Chiniquy J."/>
            <person name="Ngan C.Y."/>
            <person name="Lipzen A."/>
            <person name="Barry K."/>
            <person name="Grigoriev I.V."/>
            <person name="Gunde-Cimerman N."/>
        </authorList>
    </citation>
    <scope>NUCLEOTIDE SEQUENCE [LARGE SCALE GENOMIC DNA]</scope>
    <source>
        <strain evidence="2 3">EXF-2481</strain>
    </source>
</reference>
<dbReference type="GeneID" id="25363074"/>
<dbReference type="InParanoid" id="A0A074Z0P1"/>
<dbReference type="HOGENOM" id="CLU_028539_2_1_1"/>
<dbReference type="PANTHER" id="PTHR12203:SF107">
    <property type="entry name" value="GLYCOSYL TRANSFERASE CAP10 DOMAIN-CONTAINING PROTEIN"/>
    <property type="match status" value="1"/>
</dbReference>
<gene>
    <name evidence="2" type="ORF">AUEXF2481DRAFT_25817</name>
</gene>
<dbReference type="InterPro" id="IPR051091">
    <property type="entry name" value="O-Glucosyltr/Glycosyltrsf_90"/>
</dbReference>
<dbReference type="AlphaFoldDB" id="A0A074Z0P1"/>
<evidence type="ECO:0000259" key="1">
    <source>
        <dbReference type="SMART" id="SM00672"/>
    </source>
</evidence>
<dbReference type="Proteomes" id="UP000030641">
    <property type="component" value="Unassembled WGS sequence"/>
</dbReference>
<dbReference type="EMBL" id="KL584750">
    <property type="protein sequence ID" value="KEQ99942.1"/>
    <property type="molecule type" value="Genomic_DNA"/>
</dbReference>
<dbReference type="PANTHER" id="PTHR12203">
    <property type="entry name" value="KDEL LYS-ASP-GLU-LEU CONTAINING - RELATED"/>
    <property type="match status" value="1"/>
</dbReference>
<dbReference type="InterPro" id="IPR006598">
    <property type="entry name" value="CAP10"/>
</dbReference>
<protein>
    <recommendedName>
        <fullName evidence="1">Glycosyl transferase CAP10 domain-containing protein</fullName>
    </recommendedName>
</protein>
<organism evidence="2 3">
    <name type="scientific">Aureobasidium subglaciale (strain EXF-2481)</name>
    <name type="common">Aureobasidium pullulans var. subglaciale</name>
    <dbReference type="NCBI Taxonomy" id="1043005"/>
    <lineage>
        <taxon>Eukaryota</taxon>
        <taxon>Fungi</taxon>
        <taxon>Dikarya</taxon>
        <taxon>Ascomycota</taxon>
        <taxon>Pezizomycotina</taxon>
        <taxon>Dothideomycetes</taxon>
        <taxon>Dothideomycetidae</taxon>
        <taxon>Dothideales</taxon>
        <taxon>Saccotheciaceae</taxon>
        <taxon>Aureobasidium</taxon>
    </lineage>
</organism>
<dbReference type="RefSeq" id="XP_013348068.1">
    <property type="nucleotide sequence ID" value="XM_013492614.1"/>
</dbReference>
<dbReference type="SMART" id="SM00672">
    <property type="entry name" value="CAP10"/>
    <property type="match status" value="1"/>
</dbReference>
<dbReference type="Pfam" id="PF05686">
    <property type="entry name" value="Glyco_transf_90"/>
    <property type="match status" value="1"/>
</dbReference>
<dbReference type="OMA" id="EFHTHLM"/>
<accession>A0A074Z0P1</accession>
<evidence type="ECO:0000313" key="2">
    <source>
        <dbReference type="EMBL" id="KEQ99942.1"/>
    </source>
</evidence>
<feature type="domain" description="Glycosyl transferase CAP10" evidence="1">
    <location>
        <begin position="138"/>
        <end position="386"/>
    </location>
</feature>
<evidence type="ECO:0000313" key="3">
    <source>
        <dbReference type="Proteomes" id="UP000030641"/>
    </source>
</evidence>
<proteinExistence type="predicted"/>
<keyword evidence="3" id="KW-1185">Reference proteome</keyword>
<dbReference type="OrthoDB" id="202415at2759"/>
<sequence length="419" mass="48671">MAPSPSVLSYKTASSLLLGFLGTWWLLSHTGSLGGWRYEFPRDASNHGLSTQQCNAAFPELYGDIESAVASRKGNPVRLEELVIKDDQCLVRVLVYDSELFIIQGRQNENCWMGRWHERTSGFLHMIHQSIVTAPPDSIPNIEFILDLDDDPQRPINIAHGEGSNQTTVWGLTRQAHQRHIWLLPDYAYWAWPSARVASHNQIRRKARQMNRDYPWEKKHNKAVWRGDANLNPDIRNSLISTAEGTSWGDVRVCDIYKPETKQYCMTQDQLCRYKFPIHTEGYTYSGRLKYLQLCNSAPVVHKLQWLEHHHGVMKSSGPEQNFIEVERDWSDLNDKMTYYTNHEYEGQRIAHNNYKTFHERYLTSAATACYWRRLFSAWASVQGFEPQLYERNERGEVVMRGLPFEAYALDAERPMPDV</sequence>
<name>A0A074Z0P1_AURSE</name>